<dbReference type="SUPFAM" id="SSF53822">
    <property type="entry name" value="Periplasmic binding protein-like I"/>
    <property type="match status" value="1"/>
</dbReference>
<dbReference type="InterPro" id="IPR000843">
    <property type="entry name" value="HTH_LacI"/>
</dbReference>
<dbReference type="CDD" id="cd06267">
    <property type="entry name" value="PBP1_LacI_sugar_binding-like"/>
    <property type="match status" value="1"/>
</dbReference>
<evidence type="ECO:0000256" key="3">
    <source>
        <dbReference type="ARBA" id="ARBA00023163"/>
    </source>
</evidence>
<dbReference type="PANTHER" id="PTHR30146:SF154">
    <property type="entry name" value="TRANSCRIPTION REGULATOR, MEMBER OF GALR FAMILY"/>
    <property type="match status" value="1"/>
</dbReference>
<dbReference type="CDD" id="cd01392">
    <property type="entry name" value="HTH_LacI"/>
    <property type="match status" value="1"/>
</dbReference>
<evidence type="ECO:0000256" key="1">
    <source>
        <dbReference type="ARBA" id="ARBA00023015"/>
    </source>
</evidence>
<dbReference type="RefSeq" id="WP_284297345.1">
    <property type="nucleotide sequence ID" value="NZ_BSVA01000001.1"/>
</dbReference>
<dbReference type="SUPFAM" id="SSF47413">
    <property type="entry name" value="lambda repressor-like DNA-binding domains"/>
    <property type="match status" value="1"/>
</dbReference>
<dbReference type="PANTHER" id="PTHR30146">
    <property type="entry name" value="LACI-RELATED TRANSCRIPTIONAL REPRESSOR"/>
    <property type="match status" value="1"/>
</dbReference>
<evidence type="ECO:0000313" key="5">
    <source>
        <dbReference type="EMBL" id="GMA89874.1"/>
    </source>
</evidence>
<sequence length="351" mass="38373">MVRKTDGPRRRTLQDVADALGLTANTVSRALNDKPGVSAATRALIKAEAERIGYVPNVHARSLVLGSRKTIGVILTDLANPFFNDLVSEVEELAINSGYTLLLLLSDEDPEREQVAVETALRSGVDGILGVPVQGRSNPWEAVTRAGVPLVLMARELPELGVDLYSNDNEAGRRLTVEAVIDRGARDIVLVEEDLRISTVTHRVDSFHRALEAHGIPFDSSRMALVPSRRTARGASLWRGEDAYRVISDLLDTGRVPDAFLVGNDYFALGLYAALRERGLRVPDDVLVIGWGDYPFSRFLDPPLSTLRLPALDVARRATSRLLALIDGTAEPGPVTEYFAPELVLRASTHR</sequence>
<dbReference type="SMART" id="SM00354">
    <property type="entry name" value="HTH_LACI"/>
    <property type="match status" value="1"/>
</dbReference>
<keyword evidence="1" id="KW-0805">Transcription regulation</keyword>
<comment type="caution">
    <text evidence="5">The sequence shown here is derived from an EMBL/GenBank/DDBJ whole genome shotgun (WGS) entry which is preliminary data.</text>
</comment>
<dbReference type="Proteomes" id="UP001157069">
    <property type="component" value="Unassembled WGS sequence"/>
</dbReference>
<keyword evidence="3" id="KW-0804">Transcription</keyword>
<dbReference type="InterPro" id="IPR028082">
    <property type="entry name" value="Peripla_BP_I"/>
</dbReference>
<dbReference type="Pfam" id="PF00356">
    <property type="entry name" value="LacI"/>
    <property type="match status" value="1"/>
</dbReference>
<protein>
    <submittedName>
        <fullName evidence="5">LacI family transcriptional regulator</fullName>
    </submittedName>
</protein>
<organism evidence="5 6">
    <name type="scientific">Homoserinibacter gongjuensis</name>
    <dbReference type="NCBI Taxonomy" id="1162968"/>
    <lineage>
        <taxon>Bacteria</taxon>
        <taxon>Bacillati</taxon>
        <taxon>Actinomycetota</taxon>
        <taxon>Actinomycetes</taxon>
        <taxon>Micrococcales</taxon>
        <taxon>Microbacteriaceae</taxon>
        <taxon>Homoserinibacter</taxon>
    </lineage>
</organism>
<dbReference type="EMBL" id="BSVA01000001">
    <property type="protein sequence ID" value="GMA89874.1"/>
    <property type="molecule type" value="Genomic_DNA"/>
</dbReference>
<accession>A0ABQ6JRC5</accession>
<keyword evidence="6" id="KW-1185">Reference proteome</keyword>
<dbReference type="InterPro" id="IPR046335">
    <property type="entry name" value="LacI/GalR-like_sensor"/>
</dbReference>
<gene>
    <name evidence="5" type="ORF">GCM10025869_04030</name>
</gene>
<dbReference type="Pfam" id="PF13377">
    <property type="entry name" value="Peripla_BP_3"/>
    <property type="match status" value="1"/>
</dbReference>
<evidence type="ECO:0000259" key="4">
    <source>
        <dbReference type="PROSITE" id="PS50932"/>
    </source>
</evidence>
<dbReference type="Gene3D" id="1.10.260.40">
    <property type="entry name" value="lambda repressor-like DNA-binding domains"/>
    <property type="match status" value="1"/>
</dbReference>
<dbReference type="InterPro" id="IPR010982">
    <property type="entry name" value="Lambda_DNA-bd_dom_sf"/>
</dbReference>
<feature type="domain" description="HTH lacI-type" evidence="4">
    <location>
        <begin position="11"/>
        <end position="65"/>
    </location>
</feature>
<evidence type="ECO:0000256" key="2">
    <source>
        <dbReference type="ARBA" id="ARBA00023125"/>
    </source>
</evidence>
<evidence type="ECO:0000313" key="6">
    <source>
        <dbReference type="Proteomes" id="UP001157069"/>
    </source>
</evidence>
<keyword evidence="2" id="KW-0238">DNA-binding</keyword>
<reference evidence="6" key="1">
    <citation type="journal article" date="2019" name="Int. J. Syst. Evol. Microbiol.">
        <title>The Global Catalogue of Microorganisms (GCM) 10K type strain sequencing project: providing services to taxonomists for standard genome sequencing and annotation.</title>
        <authorList>
            <consortium name="The Broad Institute Genomics Platform"/>
            <consortium name="The Broad Institute Genome Sequencing Center for Infectious Disease"/>
            <person name="Wu L."/>
            <person name="Ma J."/>
        </authorList>
    </citation>
    <scope>NUCLEOTIDE SEQUENCE [LARGE SCALE GENOMIC DNA]</scope>
    <source>
        <strain evidence="6">NBRC 108755</strain>
    </source>
</reference>
<name>A0ABQ6JRC5_9MICO</name>
<proteinExistence type="predicted"/>
<dbReference type="PROSITE" id="PS50932">
    <property type="entry name" value="HTH_LACI_2"/>
    <property type="match status" value="1"/>
</dbReference>
<dbReference type="Gene3D" id="3.40.50.2300">
    <property type="match status" value="2"/>
</dbReference>